<comment type="caution">
    <text evidence="13">The sequence shown here is derived from an EMBL/GenBank/DDBJ whole genome shotgun (WGS) entry which is preliminary data.</text>
</comment>
<evidence type="ECO:0000256" key="5">
    <source>
        <dbReference type="ARBA" id="ARBA00022692"/>
    </source>
</evidence>
<keyword evidence="4" id="KW-1003">Cell membrane</keyword>
<comment type="similarity">
    <text evidence="2 11">Belongs to the sodium:solute symporter (SSF) (TC 2.A.21) family.</text>
</comment>
<dbReference type="InterPro" id="IPR038377">
    <property type="entry name" value="Na/Glc_symporter_sf"/>
</dbReference>
<evidence type="ECO:0000256" key="6">
    <source>
        <dbReference type="ARBA" id="ARBA00022989"/>
    </source>
</evidence>
<organism evidence="13 14">
    <name type="scientific">Trichostrongylus colubriformis</name>
    <name type="common">Black scour worm</name>
    <dbReference type="NCBI Taxonomy" id="6319"/>
    <lineage>
        <taxon>Eukaryota</taxon>
        <taxon>Metazoa</taxon>
        <taxon>Ecdysozoa</taxon>
        <taxon>Nematoda</taxon>
        <taxon>Chromadorea</taxon>
        <taxon>Rhabditida</taxon>
        <taxon>Rhabditina</taxon>
        <taxon>Rhabditomorpha</taxon>
        <taxon>Strongyloidea</taxon>
        <taxon>Trichostrongylidae</taxon>
        <taxon>Trichostrongylus</taxon>
    </lineage>
</organism>
<name>A0AAN8FRG0_TRICO</name>
<dbReference type="GO" id="GO:0015293">
    <property type="term" value="F:symporter activity"/>
    <property type="evidence" value="ECO:0007669"/>
    <property type="project" value="TreeGrafter"/>
</dbReference>
<evidence type="ECO:0000256" key="11">
    <source>
        <dbReference type="RuleBase" id="RU362091"/>
    </source>
</evidence>
<dbReference type="Gene3D" id="1.20.1730.10">
    <property type="entry name" value="Sodium/glucose cotransporter"/>
    <property type="match status" value="1"/>
</dbReference>
<dbReference type="InterPro" id="IPR001734">
    <property type="entry name" value="Na/solute_symporter"/>
</dbReference>
<dbReference type="GO" id="GO:0005886">
    <property type="term" value="C:plasma membrane"/>
    <property type="evidence" value="ECO:0007669"/>
    <property type="project" value="UniProtKB-SubCell"/>
</dbReference>
<dbReference type="EMBL" id="WIXE01020736">
    <property type="protein sequence ID" value="KAK5968993.1"/>
    <property type="molecule type" value="Genomic_DNA"/>
</dbReference>
<keyword evidence="6 12" id="KW-1133">Transmembrane helix</keyword>
<comment type="subcellular location">
    <subcellularLocation>
        <location evidence="1">Cell membrane</location>
        <topology evidence="1">Multi-pass membrane protein</topology>
    </subcellularLocation>
</comment>
<feature type="transmembrane region" description="Helical" evidence="12">
    <location>
        <begin position="275"/>
        <end position="292"/>
    </location>
</feature>
<feature type="transmembrane region" description="Helical" evidence="12">
    <location>
        <begin position="246"/>
        <end position="268"/>
    </location>
</feature>
<keyword evidence="3" id="KW-0813">Transport</keyword>
<dbReference type="Pfam" id="PF00474">
    <property type="entry name" value="SSF"/>
    <property type="match status" value="1"/>
</dbReference>
<keyword evidence="8" id="KW-0406">Ion transport</keyword>
<evidence type="ECO:0000256" key="12">
    <source>
        <dbReference type="SAM" id="Phobius"/>
    </source>
</evidence>
<evidence type="ECO:0000256" key="2">
    <source>
        <dbReference type="ARBA" id="ARBA00006434"/>
    </source>
</evidence>
<dbReference type="InterPro" id="IPR051163">
    <property type="entry name" value="Sodium:Solute_Symporter_SSF"/>
</dbReference>
<dbReference type="AlphaFoldDB" id="A0AAN8FRG0"/>
<keyword evidence="5 12" id="KW-0812">Transmembrane</keyword>
<dbReference type="Proteomes" id="UP001331761">
    <property type="component" value="Unassembled WGS sequence"/>
</dbReference>
<keyword evidence="7" id="KW-0915">Sodium</keyword>
<proteinExistence type="inferred from homology"/>
<accession>A0AAN8FRG0</accession>
<evidence type="ECO:0000256" key="7">
    <source>
        <dbReference type="ARBA" id="ARBA00023053"/>
    </source>
</evidence>
<feature type="transmembrane region" description="Helical" evidence="12">
    <location>
        <begin position="174"/>
        <end position="200"/>
    </location>
</feature>
<dbReference type="PROSITE" id="PS50283">
    <property type="entry name" value="NA_SOLUT_SYMP_3"/>
    <property type="match status" value="1"/>
</dbReference>
<keyword evidence="10" id="KW-0739">Sodium transport</keyword>
<evidence type="ECO:0000256" key="4">
    <source>
        <dbReference type="ARBA" id="ARBA00022475"/>
    </source>
</evidence>
<gene>
    <name evidence="13" type="ORF">GCK32_015196</name>
</gene>
<evidence type="ECO:0000313" key="14">
    <source>
        <dbReference type="Proteomes" id="UP001331761"/>
    </source>
</evidence>
<keyword evidence="9 12" id="KW-0472">Membrane</keyword>
<dbReference type="GO" id="GO:0006814">
    <property type="term" value="P:sodium ion transport"/>
    <property type="evidence" value="ECO:0007669"/>
    <property type="project" value="UniProtKB-KW"/>
</dbReference>
<evidence type="ECO:0000256" key="9">
    <source>
        <dbReference type="ARBA" id="ARBA00023136"/>
    </source>
</evidence>
<sequence>IFGLSTTLYTCIGGLKAVVWSDSLQAVLMYTGVFTLIVKGLRHPRVGGLGRVWSVAVESGRTAELFRSDPRIDQYNSIWINIFSGTITYLSSFGVNQIAIQRYASLPSLRKAQNIIYCTMIPLLILCSIVAFIGFITLAYFYNCNPIETGEITDTDHITILFARDILIPTPGLFGLYVSCIMSATLSTLSSGMNSMAAAVYEDFLKRKLDGEITDHQATLLNKAIVVICGITSTALAFAAEPLGGVLRVCVSVTGAISGPMVGIFVLAMFFPRSGFWSCIISFVVSNIIMIII</sequence>
<dbReference type="PANTHER" id="PTHR42985">
    <property type="entry name" value="SODIUM-COUPLED MONOCARBOXYLATE TRANSPORTER"/>
    <property type="match status" value="1"/>
</dbReference>
<protein>
    <submittedName>
        <fullName evidence="13">Sodium-dependent multivitamin transporter</fullName>
    </submittedName>
</protein>
<evidence type="ECO:0000256" key="1">
    <source>
        <dbReference type="ARBA" id="ARBA00004651"/>
    </source>
</evidence>
<evidence type="ECO:0000256" key="3">
    <source>
        <dbReference type="ARBA" id="ARBA00022448"/>
    </source>
</evidence>
<dbReference type="PANTHER" id="PTHR42985:SF40">
    <property type="entry name" value="LD47995P-RELATED"/>
    <property type="match status" value="1"/>
</dbReference>
<evidence type="ECO:0000256" key="10">
    <source>
        <dbReference type="ARBA" id="ARBA00023201"/>
    </source>
</evidence>
<evidence type="ECO:0000313" key="13">
    <source>
        <dbReference type="EMBL" id="KAK5968993.1"/>
    </source>
</evidence>
<feature type="non-terminal residue" evidence="13">
    <location>
        <position position="293"/>
    </location>
</feature>
<keyword evidence="14" id="KW-1185">Reference proteome</keyword>
<reference evidence="13 14" key="1">
    <citation type="submission" date="2019-10" db="EMBL/GenBank/DDBJ databases">
        <title>Assembly and Annotation for the nematode Trichostrongylus colubriformis.</title>
        <authorList>
            <person name="Martin J."/>
        </authorList>
    </citation>
    <scope>NUCLEOTIDE SEQUENCE [LARGE SCALE GENOMIC DNA]</scope>
    <source>
        <strain evidence="13">G859</strain>
        <tissue evidence="13">Whole worm</tissue>
    </source>
</reference>
<feature type="non-terminal residue" evidence="13">
    <location>
        <position position="1"/>
    </location>
</feature>
<evidence type="ECO:0000256" key="8">
    <source>
        <dbReference type="ARBA" id="ARBA00023065"/>
    </source>
</evidence>
<feature type="transmembrane region" description="Helical" evidence="12">
    <location>
        <begin position="115"/>
        <end position="142"/>
    </location>
</feature>
<feature type="transmembrane region" description="Helical" evidence="12">
    <location>
        <begin position="220"/>
        <end position="240"/>
    </location>
</feature>